<comment type="subcellular location">
    <subcellularLocation>
        <location evidence="1">Membrane</location>
        <topology evidence="1">Multi-pass membrane protein</topology>
    </subcellularLocation>
</comment>
<dbReference type="OMA" id="NTRLAYH"/>
<feature type="transmembrane region" description="Helical" evidence="8">
    <location>
        <begin position="182"/>
        <end position="203"/>
    </location>
</feature>
<dbReference type="PROSITE" id="PS50920">
    <property type="entry name" value="SOLCAR"/>
    <property type="match status" value="3"/>
</dbReference>
<evidence type="ECO:0000313" key="9">
    <source>
        <dbReference type="EMBL" id="EGR32799.1"/>
    </source>
</evidence>
<evidence type="ECO:0000256" key="1">
    <source>
        <dbReference type="ARBA" id="ARBA00004141"/>
    </source>
</evidence>
<reference evidence="9 10" key="1">
    <citation type="submission" date="2011-07" db="EMBL/GenBank/DDBJ databases">
        <authorList>
            <person name="Coyne R."/>
            <person name="Brami D."/>
            <person name="Johnson J."/>
            <person name="Hostetler J."/>
            <person name="Hannick L."/>
            <person name="Clark T."/>
            <person name="Cassidy-Hanley D."/>
            <person name="Inman J."/>
        </authorList>
    </citation>
    <scope>NUCLEOTIDE SEQUENCE [LARGE SCALE GENOMIC DNA]</scope>
    <source>
        <strain evidence="9 10">G5</strain>
    </source>
</reference>
<evidence type="ECO:0000256" key="6">
    <source>
        <dbReference type="PROSITE-ProRule" id="PRU00282"/>
    </source>
</evidence>
<dbReference type="RefSeq" id="XP_004036785.1">
    <property type="nucleotide sequence ID" value="XM_004036737.1"/>
</dbReference>
<dbReference type="AlphaFoldDB" id="G0QPT4"/>
<dbReference type="Gene3D" id="1.50.40.10">
    <property type="entry name" value="Mitochondrial carrier domain"/>
    <property type="match status" value="1"/>
</dbReference>
<dbReference type="OrthoDB" id="311638at2759"/>
<proteinExistence type="inferred from homology"/>
<dbReference type="InterPro" id="IPR002067">
    <property type="entry name" value="MCP"/>
</dbReference>
<evidence type="ECO:0000313" key="10">
    <source>
        <dbReference type="Proteomes" id="UP000008983"/>
    </source>
</evidence>
<name>G0QPT4_ICHMU</name>
<dbReference type="InterPro" id="IPR023395">
    <property type="entry name" value="MCP_dom_sf"/>
</dbReference>
<sequence length="313" mass="37057">MIIDTINDRYFAFQQKHTLWRYCYTSFIAHSISRTIFAPLERVKILMQSQNSIINDQLRYQSTSEAFQRIYKEQGLASFWRGNLTNIYRVIPQNFLKFAAYNHFKDVFLSQKDKQYYGYDLLLRNLLLGVCSVFFIQLAIYPFETVRMRQICDQKKYFYPNQFNGFSQCLYKIFKKGGIQQLYKGFFITNICIMPYLVIAYTLQDLIKSQYPTNTQKFEVNTFIYYFGVAGVSALISSLITYPFDTIKRRNMMSGIAGFEKQYKGLFNCINIIYQREGMKGFYGGFTANLFKIVPCLYLQFSIYDNSRILCFE</sequence>
<feature type="transmembrane region" description="Helical" evidence="8">
    <location>
        <begin position="121"/>
        <end position="141"/>
    </location>
</feature>
<dbReference type="GO" id="GO:0016020">
    <property type="term" value="C:membrane"/>
    <property type="evidence" value="ECO:0007669"/>
    <property type="project" value="UniProtKB-SubCell"/>
</dbReference>
<dbReference type="InterPro" id="IPR018108">
    <property type="entry name" value="MCP_transmembrane"/>
</dbReference>
<dbReference type="SUPFAM" id="SSF103506">
    <property type="entry name" value="Mitochondrial carrier"/>
    <property type="match status" value="1"/>
</dbReference>
<keyword evidence="2 7" id="KW-0813">Transport</keyword>
<feature type="repeat" description="Solcar" evidence="6">
    <location>
        <begin position="120"/>
        <end position="210"/>
    </location>
</feature>
<organism evidence="9 10">
    <name type="scientific">Ichthyophthirius multifiliis</name>
    <name type="common">White spot disease agent</name>
    <name type="synonym">Ich</name>
    <dbReference type="NCBI Taxonomy" id="5932"/>
    <lineage>
        <taxon>Eukaryota</taxon>
        <taxon>Sar</taxon>
        <taxon>Alveolata</taxon>
        <taxon>Ciliophora</taxon>
        <taxon>Intramacronucleata</taxon>
        <taxon>Oligohymenophorea</taxon>
        <taxon>Hymenostomatida</taxon>
        <taxon>Ophryoglenina</taxon>
        <taxon>Ichthyophthirius</taxon>
    </lineage>
</organism>
<dbReference type="PRINTS" id="PR00926">
    <property type="entry name" value="MITOCARRIER"/>
</dbReference>
<evidence type="ECO:0000256" key="4">
    <source>
        <dbReference type="ARBA" id="ARBA00022737"/>
    </source>
</evidence>
<evidence type="ECO:0000256" key="2">
    <source>
        <dbReference type="ARBA" id="ARBA00022448"/>
    </source>
</evidence>
<feature type="repeat" description="Solcar" evidence="6">
    <location>
        <begin position="221"/>
        <end position="310"/>
    </location>
</feature>
<accession>G0QPT4</accession>
<feature type="transmembrane region" description="Helical" evidence="8">
    <location>
        <begin position="223"/>
        <end position="244"/>
    </location>
</feature>
<dbReference type="Pfam" id="PF00153">
    <property type="entry name" value="Mito_carr"/>
    <property type="match status" value="3"/>
</dbReference>
<evidence type="ECO:0000256" key="3">
    <source>
        <dbReference type="ARBA" id="ARBA00022692"/>
    </source>
</evidence>
<evidence type="ECO:0000256" key="7">
    <source>
        <dbReference type="RuleBase" id="RU000488"/>
    </source>
</evidence>
<dbReference type="Proteomes" id="UP000008983">
    <property type="component" value="Unassembled WGS sequence"/>
</dbReference>
<comment type="similarity">
    <text evidence="7">Belongs to the mitochondrial carrier (TC 2.A.29) family.</text>
</comment>
<keyword evidence="5 6" id="KW-0472">Membrane</keyword>
<dbReference type="EMBL" id="GL983575">
    <property type="protein sequence ID" value="EGR32799.1"/>
    <property type="molecule type" value="Genomic_DNA"/>
</dbReference>
<dbReference type="eggNOG" id="KOG0749">
    <property type="taxonomic scope" value="Eukaryota"/>
</dbReference>
<evidence type="ECO:0000256" key="8">
    <source>
        <dbReference type="SAM" id="Phobius"/>
    </source>
</evidence>
<dbReference type="GeneID" id="14908937"/>
<gene>
    <name evidence="9" type="ORF">IMG5_070810</name>
</gene>
<dbReference type="PANTHER" id="PTHR24089">
    <property type="entry name" value="SOLUTE CARRIER FAMILY 25"/>
    <property type="match status" value="1"/>
</dbReference>
<feature type="repeat" description="Solcar" evidence="6">
    <location>
        <begin position="17"/>
        <end position="107"/>
    </location>
</feature>
<keyword evidence="10" id="KW-1185">Reference proteome</keyword>
<evidence type="ECO:0000256" key="5">
    <source>
        <dbReference type="ARBA" id="ARBA00023136"/>
    </source>
</evidence>
<keyword evidence="4" id="KW-0677">Repeat</keyword>
<dbReference type="GO" id="GO:0055085">
    <property type="term" value="P:transmembrane transport"/>
    <property type="evidence" value="ECO:0007669"/>
    <property type="project" value="InterPro"/>
</dbReference>
<keyword evidence="8" id="KW-1133">Transmembrane helix</keyword>
<dbReference type="STRING" id="857967.G0QPT4"/>
<keyword evidence="3 6" id="KW-0812">Transmembrane</keyword>
<dbReference type="InParanoid" id="G0QPT4"/>
<protein>
    <submittedName>
        <fullName evidence="9">Solute carrier family protein, putative</fullName>
    </submittedName>
</protein>